<organism evidence="9">
    <name type="scientific">Aegilops tauschii</name>
    <name type="common">Tausch's goatgrass</name>
    <name type="synonym">Aegilops squarrosa</name>
    <dbReference type="NCBI Taxonomy" id="37682"/>
    <lineage>
        <taxon>Eukaryota</taxon>
        <taxon>Viridiplantae</taxon>
        <taxon>Streptophyta</taxon>
        <taxon>Embryophyta</taxon>
        <taxon>Tracheophyta</taxon>
        <taxon>Spermatophyta</taxon>
        <taxon>Magnoliopsida</taxon>
        <taxon>Liliopsida</taxon>
        <taxon>Poales</taxon>
        <taxon>Poaceae</taxon>
        <taxon>BOP clade</taxon>
        <taxon>Pooideae</taxon>
        <taxon>Triticodae</taxon>
        <taxon>Triticeae</taxon>
        <taxon>Triticinae</taxon>
        <taxon>Aegilops</taxon>
    </lineage>
</organism>
<proteinExistence type="inferred from homology"/>
<evidence type="ECO:0000256" key="2">
    <source>
        <dbReference type="ARBA" id="ARBA00007079"/>
    </source>
</evidence>
<keyword evidence="3" id="KW-0813">Transport</keyword>
<dbReference type="EnsemblPlants" id="EMT28381">
    <property type="protein sequence ID" value="EMT28381"/>
    <property type="gene ID" value="F775_15623"/>
</dbReference>
<evidence type="ECO:0000313" key="9">
    <source>
        <dbReference type="EnsemblPlants" id="EMT28381"/>
    </source>
</evidence>
<dbReference type="GO" id="GO:0034220">
    <property type="term" value="P:monoatomic ion transmembrane transport"/>
    <property type="evidence" value="ECO:0007669"/>
    <property type="project" value="UniProtKB-KW"/>
</dbReference>
<evidence type="ECO:0000256" key="1">
    <source>
        <dbReference type="ARBA" id="ARBA00004141"/>
    </source>
</evidence>
<evidence type="ECO:0000256" key="8">
    <source>
        <dbReference type="ARBA" id="ARBA00023303"/>
    </source>
</evidence>
<dbReference type="PANTHER" id="PTHR31086">
    <property type="entry name" value="ALUMINUM-ACTIVATED MALATE TRANSPORTER 10"/>
    <property type="match status" value="1"/>
</dbReference>
<dbReference type="InterPro" id="IPR020966">
    <property type="entry name" value="ALMT"/>
</dbReference>
<keyword evidence="6" id="KW-0406">Ion transport</keyword>
<comment type="similarity">
    <text evidence="2">Belongs to the aromatic acid exporter (TC 2.A.85) family.</text>
</comment>
<accession>M8CX55</accession>
<name>M8CX55_AEGTA</name>
<evidence type="ECO:0008006" key="10">
    <source>
        <dbReference type="Google" id="ProtNLM"/>
    </source>
</evidence>
<evidence type="ECO:0000256" key="4">
    <source>
        <dbReference type="ARBA" id="ARBA00022692"/>
    </source>
</evidence>
<keyword evidence="4" id="KW-0812">Transmembrane</keyword>
<reference evidence="9" key="1">
    <citation type="submission" date="2015-06" db="UniProtKB">
        <authorList>
            <consortium name="EnsemblPlants"/>
        </authorList>
    </citation>
    <scope>IDENTIFICATION</scope>
</reference>
<keyword evidence="7" id="KW-0472">Membrane</keyword>
<protein>
    <recommendedName>
        <fullName evidence="10">Aluminum-activated malate transporter 9</fullName>
    </recommendedName>
</protein>
<dbReference type="GO" id="GO:0015743">
    <property type="term" value="P:malate transport"/>
    <property type="evidence" value="ECO:0007669"/>
    <property type="project" value="InterPro"/>
</dbReference>
<keyword evidence="8" id="KW-0407">Ion channel</keyword>
<dbReference type="Pfam" id="PF11744">
    <property type="entry name" value="ALMT"/>
    <property type="match status" value="1"/>
</dbReference>
<evidence type="ECO:0000256" key="3">
    <source>
        <dbReference type="ARBA" id="ARBA00022448"/>
    </source>
</evidence>
<keyword evidence="5" id="KW-1133">Transmembrane helix</keyword>
<sequence length="550" mass="59290">MAVGGGLGKGEAARLAQEHRRPQAVVASGPASGATLSKGLNRGLGTLTAGGLALAVAESARHMGDQDIVFLIITTFAVGFATTLIKVHPQMKLYEYGLRVFLLTFCYVTVSGYNTGEFVGGTAVSRFLLIVIGGAVSLAVNIGIYPIWAGEDLHHLVARNFARVAESLEGCVDGYLTCMEYQRVPSKILTYQASDDPLYSGYRAAVEAQTQEETLLGFAIWEPPHGPYKMMKYPWQSYTKVGGALRHCSFAVMALHGCILSEIQSAPENRQVFSAELHRVGDEAAKVLRELGHRVKTMTRLSSPNILSEVLHAAEELQKKIDQRSYLLVNTDRWGEDTAASTTTCSRHEAGAGASRDNEAPPPPSEHAVIINIPPMHDSESNTSLARIASVNVPPLHKSESNTTLARAAGESESTTTLARAAALGSMHKSESNTSLARFDSAASWAAMSLADGLALKPQGSWHHRMPPFHPGQPLEAAESRTYESASALSLGTFASLLIEFVARLGNLVNAVEELSDKAGFKDPVEQPSVLSREETGVFGRMTKFFRQKR</sequence>
<evidence type="ECO:0000256" key="7">
    <source>
        <dbReference type="ARBA" id="ARBA00023136"/>
    </source>
</evidence>
<evidence type="ECO:0000256" key="6">
    <source>
        <dbReference type="ARBA" id="ARBA00023065"/>
    </source>
</evidence>
<dbReference type="AlphaFoldDB" id="M8CX55"/>
<evidence type="ECO:0000256" key="5">
    <source>
        <dbReference type="ARBA" id="ARBA00022989"/>
    </source>
</evidence>
<comment type="subcellular location">
    <subcellularLocation>
        <location evidence="1">Membrane</location>
        <topology evidence="1">Multi-pass membrane protein</topology>
    </subcellularLocation>
</comment>
<dbReference type="GO" id="GO:0016020">
    <property type="term" value="C:membrane"/>
    <property type="evidence" value="ECO:0007669"/>
    <property type="project" value="UniProtKB-SubCell"/>
</dbReference>